<accession>A0A644ZRW2</accession>
<evidence type="ECO:0000256" key="1">
    <source>
        <dbReference type="ARBA" id="ARBA00004651"/>
    </source>
</evidence>
<dbReference type="Pfam" id="PF03739">
    <property type="entry name" value="LptF_LptG"/>
    <property type="match status" value="1"/>
</dbReference>
<reference evidence="7" key="1">
    <citation type="submission" date="2019-08" db="EMBL/GenBank/DDBJ databases">
        <authorList>
            <person name="Kucharzyk K."/>
            <person name="Murdoch R.W."/>
            <person name="Higgins S."/>
            <person name="Loffler F."/>
        </authorList>
    </citation>
    <scope>NUCLEOTIDE SEQUENCE</scope>
</reference>
<feature type="transmembrane region" description="Helical" evidence="6">
    <location>
        <begin position="278"/>
        <end position="296"/>
    </location>
</feature>
<gene>
    <name evidence="7" type="ORF">SDC9_90172</name>
</gene>
<dbReference type="PANTHER" id="PTHR33529">
    <property type="entry name" value="SLR0882 PROTEIN-RELATED"/>
    <property type="match status" value="1"/>
</dbReference>
<keyword evidence="4 6" id="KW-1133">Transmembrane helix</keyword>
<dbReference type="GO" id="GO:0015920">
    <property type="term" value="P:lipopolysaccharide transport"/>
    <property type="evidence" value="ECO:0007669"/>
    <property type="project" value="TreeGrafter"/>
</dbReference>
<feature type="transmembrane region" description="Helical" evidence="6">
    <location>
        <begin position="12"/>
        <end position="30"/>
    </location>
</feature>
<organism evidence="7">
    <name type="scientific">bioreactor metagenome</name>
    <dbReference type="NCBI Taxonomy" id="1076179"/>
    <lineage>
        <taxon>unclassified sequences</taxon>
        <taxon>metagenomes</taxon>
        <taxon>ecological metagenomes</taxon>
    </lineage>
</organism>
<protein>
    <recommendedName>
        <fullName evidence="8">Lipopolysaccharide export system permease protein LptG</fullName>
    </recommendedName>
</protein>
<dbReference type="GO" id="GO:0043190">
    <property type="term" value="C:ATP-binding cassette (ABC) transporter complex"/>
    <property type="evidence" value="ECO:0007669"/>
    <property type="project" value="TreeGrafter"/>
</dbReference>
<feature type="transmembrane region" description="Helical" evidence="6">
    <location>
        <begin position="57"/>
        <end position="79"/>
    </location>
</feature>
<evidence type="ECO:0000256" key="3">
    <source>
        <dbReference type="ARBA" id="ARBA00022692"/>
    </source>
</evidence>
<feature type="transmembrane region" description="Helical" evidence="6">
    <location>
        <begin position="303"/>
        <end position="323"/>
    </location>
</feature>
<evidence type="ECO:0000313" key="7">
    <source>
        <dbReference type="EMBL" id="MPM43497.1"/>
    </source>
</evidence>
<evidence type="ECO:0000256" key="5">
    <source>
        <dbReference type="ARBA" id="ARBA00023136"/>
    </source>
</evidence>
<feature type="transmembrane region" description="Helical" evidence="6">
    <location>
        <begin position="100"/>
        <end position="118"/>
    </location>
</feature>
<sequence>MKILDKYIIKKFLSSFVLAIALLLLIIIAFDVSEKIDEFIDKQATLHDIIFRYYLNFIPYFINLFSPLFVFISVVFVTSRLAGNSEIIAVLSSGVSFRRLLTPFILTGIILAIFSFFLQNFLIPPANADRLDFEYNYIRKNKPQGARNIHMQMSPGEYVYIESFNFRTNKAMMFTLETIDFENGMSRKISANMATYDTLTGLWRLTEVYDRRIKDSVEKLYYKPVLDTNLAMLPKDFNKEMDNMDVLDFFELNEHIAQQKMRGADNVKQLEVERHRRIAFPFATVILTIIGVAVSSRKTRGGTGLHIGIGLALSFGFILFMQISSTFATNGNLPPMLAVWIPNIVFAGIALLLVKWAPK</sequence>
<keyword evidence="3 6" id="KW-0812">Transmembrane</keyword>
<name>A0A644ZRW2_9ZZZZ</name>
<dbReference type="EMBL" id="VSSQ01010125">
    <property type="protein sequence ID" value="MPM43497.1"/>
    <property type="molecule type" value="Genomic_DNA"/>
</dbReference>
<dbReference type="PANTHER" id="PTHR33529:SF8">
    <property type="entry name" value="PERMEASE, YJGP_YJGQ FAMILY"/>
    <property type="match status" value="1"/>
</dbReference>
<evidence type="ECO:0008006" key="8">
    <source>
        <dbReference type="Google" id="ProtNLM"/>
    </source>
</evidence>
<evidence type="ECO:0000256" key="6">
    <source>
        <dbReference type="SAM" id="Phobius"/>
    </source>
</evidence>
<evidence type="ECO:0000256" key="2">
    <source>
        <dbReference type="ARBA" id="ARBA00022475"/>
    </source>
</evidence>
<feature type="transmembrane region" description="Helical" evidence="6">
    <location>
        <begin position="335"/>
        <end position="354"/>
    </location>
</feature>
<comment type="caution">
    <text evidence="7">The sequence shown here is derived from an EMBL/GenBank/DDBJ whole genome shotgun (WGS) entry which is preliminary data.</text>
</comment>
<comment type="subcellular location">
    <subcellularLocation>
        <location evidence="1">Cell membrane</location>
        <topology evidence="1">Multi-pass membrane protein</topology>
    </subcellularLocation>
</comment>
<keyword evidence="5 6" id="KW-0472">Membrane</keyword>
<proteinExistence type="predicted"/>
<keyword evidence="2" id="KW-1003">Cell membrane</keyword>
<dbReference type="AlphaFoldDB" id="A0A644ZRW2"/>
<evidence type="ECO:0000256" key="4">
    <source>
        <dbReference type="ARBA" id="ARBA00022989"/>
    </source>
</evidence>
<dbReference type="InterPro" id="IPR005495">
    <property type="entry name" value="LptG/LptF_permease"/>
</dbReference>